<keyword evidence="3" id="KW-1185">Reference proteome</keyword>
<organism evidence="2 3">
    <name type="scientific">Pseudoalteromonas marina</name>
    <dbReference type="NCBI Taxonomy" id="267375"/>
    <lineage>
        <taxon>Bacteria</taxon>
        <taxon>Pseudomonadati</taxon>
        <taxon>Pseudomonadota</taxon>
        <taxon>Gammaproteobacteria</taxon>
        <taxon>Alteromonadales</taxon>
        <taxon>Pseudoalteromonadaceae</taxon>
        <taxon>Pseudoalteromonas</taxon>
    </lineage>
</organism>
<reference evidence="2" key="1">
    <citation type="submission" date="2023-07" db="EMBL/GenBank/DDBJ databases">
        <title>Genome content predicts the carbon catabolic preferences of heterotrophic bacteria.</title>
        <authorList>
            <person name="Gralka M."/>
        </authorList>
    </citation>
    <scope>NUCLEOTIDE SEQUENCE</scope>
    <source>
        <strain evidence="2">4G09</strain>
    </source>
</reference>
<dbReference type="Pfam" id="PF07178">
    <property type="entry name" value="TraL"/>
    <property type="match status" value="1"/>
</dbReference>
<dbReference type="InterPro" id="IPR009838">
    <property type="entry name" value="T4SS_TraL"/>
</dbReference>
<keyword evidence="1" id="KW-1133">Transmembrane helix</keyword>
<sequence>MSDQNQSYLAKGLDDPIPIFFFDPVDFILITTFFGIGVVMREMIVGFFLAWGVMKLSKIMRKGAKRGVMAHTLWRLGLLGDKNLKRYDPIKTDFIN</sequence>
<keyword evidence="1" id="KW-0472">Membrane</keyword>
<dbReference type="RefSeq" id="WP_305471654.1">
    <property type="nucleotide sequence ID" value="NZ_JAUYVT010000004.1"/>
</dbReference>
<name>A0ABT9FC83_9GAMM</name>
<comment type="caution">
    <text evidence="2">The sequence shown here is derived from an EMBL/GenBank/DDBJ whole genome shotgun (WGS) entry which is preliminary data.</text>
</comment>
<evidence type="ECO:0000313" key="3">
    <source>
        <dbReference type="Proteomes" id="UP001177212"/>
    </source>
</evidence>
<protein>
    <submittedName>
        <fullName evidence="2">Type IV conjugative transfer system protein TraL</fullName>
    </submittedName>
</protein>
<evidence type="ECO:0000313" key="2">
    <source>
        <dbReference type="EMBL" id="MDP2564375.1"/>
    </source>
</evidence>
<feature type="transmembrane region" description="Helical" evidence="1">
    <location>
        <begin position="27"/>
        <end position="53"/>
    </location>
</feature>
<gene>
    <name evidence="2" type="ORF">Q8W34_06995</name>
</gene>
<accession>A0ABT9FC83</accession>
<dbReference type="EMBL" id="JAUYVT010000004">
    <property type="protein sequence ID" value="MDP2564375.1"/>
    <property type="molecule type" value="Genomic_DNA"/>
</dbReference>
<dbReference type="Proteomes" id="UP001177212">
    <property type="component" value="Unassembled WGS sequence"/>
</dbReference>
<keyword evidence="1" id="KW-0812">Transmembrane</keyword>
<evidence type="ECO:0000256" key="1">
    <source>
        <dbReference type="SAM" id="Phobius"/>
    </source>
</evidence>
<proteinExistence type="predicted"/>